<dbReference type="Proteomes" id="UP000499080">
    <property type="component" value="Unassembled WGS sequence"/>
</dbReference>
<gene>
    <name evidence="1" type="ORF">AVEN_255498_1</name>
</gene>
<evidence type="ECO:0000313" key="1">
    <source>
        <dbReference type="EMBL" id="GBL55195.1"/>
    </source>
</evidence>
<organism evidence="1 2">
    <name type="scientific">Araneus ventricosus</name>
    <name type="common">Orbweaver spider</name>
    <name type="synonym">Epeira ventricosa</name>
    <dbReference type="NCBI Taxonomy" id="182803"/>
    <lineage>
        <taxon>Eukaryota</taxon>
        <taxon>Metazoa</taxon>
        <taxon>Ecdysozoa</taxon>
        <taxon>Arthropoda</taxon>
        <taxon>Chelicerata</taxon>
        <taxon>Arachnida</taxon>
        <taxon>Araneae</taxon>
        <taxon>Araneomorphae</taxon>
        <taxon>Entelegynae</taxon>
        <taxon>Araneoidea</taxon>
        <taxon>Araneidae</taxon>
        <taxon>Araneus</taxon>
    </lineage>
</organism>
<accession>A0A4Y1ZKX8</accession>
<name>A0A4Y1ZKX8_ARAVE</name>
<evidence type="ECO:0008006" key="3">
    <source>
        <dbReference type="Google" id="ProtNLM"/>
    </source>
</evidence>
<comment type="caution">
    <text evidence="1">The sequence shown here is derived from an EMBL/GenBank/DDBJ whole genome shotgun (WGS) entry which is preliminary data.</text>
</comment>
<sequence length="136" mass="15460">MDKRFKNGTRKRSASRTEIRTTDLTAIEITVDHQDDNHEVQKPTDWPAQVERHCNSAPLKKRKYSNECLKYAFSVTGDEDCPKPLCVVSGDILSNGSMKPSLLMRHLAANSTNTRLFKSLCGDMGSYILRYFCTQK</sequence>
<dbReference type="AlphaFoldDB" id="A0A4Y1ZKX8"/>
<dbReference type="OrthoDB" id="7381979at2759"/>
<keyword evidence="2" id="KW-1185">Reference proteome</keyword>
<proteinExistence type="predicted"/>
<evidence type="ECO:0000313" key="2">
    <source>
        <dbReference type="Proteomes" id="UP000499080"/>
    </source>
</evidence>
<dbReference type="EMBL" id="BGPR01150692">
    <property type="protein sequence ID" value="GBL55195.1"/>
    <property type="molecule type" value="Genomic_DNA"/>
</dbReference>
<reference evidence="1 2" key="1">
    <citation type="journal article" date="2019" name="Sci. Rep.">
        <title>Orb-weaving spider Araneus ventricosus genome elucidates the spidroin gene catalogue.</title>
        <authorList>
            <person name="Kono N."/>
            <person name="Nakamura H."/>
            <person name="Ohtoshi R."/>
            <person name="Moran D.A.P."/>
            <person name="Shinohara A."/>
            <person name="Yoshida Y."/>
            <person name="Fujiwara M."/>
            <person name="Mori M."/>
            <person name="Tomita M."/>
            <person name="Arakawa K."/>
        </authorList>
    </citation>
    <scope>NUCLEOTIDE SEQUENCE [LARGE SCALE GENOMIC DNA]</scope>
</reference>
<protein>
    <recommendedName>
        <fullName evidence="3">Zinc finger BED domain-containing protein 5</fullName>
    </recommendedName>
</protein>